<dbReference type="STRING" id="749414.SBI_03680"/>
<feature type="domain" description="Histidine kinase/HSP90-like ATPase" evidence="10">
    <location>
        <begin position="304"/>
        <end position="397"/>
    </location>
</feature>
<dbReference type="CDD" id="cd16917">
    <property type="entry name" value="HATPase_UhpB-NarQ-NarX-like"/>
    <property type="match status" value="1"/>
</dbReference>
<feature type="transmembrane region" description="Helical" evidence="9">
    <location>
        <begin position="129"/>
        <end position="148"/>
    </location>
</feature>
<dbReference type="SUPFAM" id="SSF55874">
    <property type="entry name" value="ATPase domain of HSP90 chaperone/DNA topoisomerase II/histidine kinase"/>
    <property type="match status" value="1"/>
</dbReference>
<dbReference type="GO" id="GO:0016020">
    <property type="term" value="C:membrane"/>
    <property type="evidence" value="ECO:0007669"/>
    <property type="project" value="InterPro"/>
</dbReference>
<dbReference type="Proteomes" id="UP000000377">
    <property type="component" value="Chromosome"/>
</dbReference>
<keyword evidence="6 12" id="KW-0418">Kinase</keyword>
<keyword evidence="8" id="KW-0902">Two-component regulatory system</keyword>
<evidence type="ECO:0000259" key="10">
    <source>
        <dbReference type="Pfam" id="PF02518"/>
    </source>
</evidence>
<evidence type="ECO:0000256" key="6">
    <source>
        <dbReference type="ARBA" id="ARBA00022777"/>
    </source>
</evidence>
<feature type="transmembrane region" description="Helical" evidence="9">
    <location>
        <begin position="62"/>
        <end position="94"/>
    </location>
</feature>
<feature type="transmembrane region" description="Helical" evidence="9">
    <location>
        <begin position="429"/>
        <end position="453"/>
    </location>
</feature>
<keyword evidence="3" id="KW-0597">Phosphoprotein</keyword>
<evidence type="ECO:0000256" key="9">
    <source>
        <dbReference type="SAM" id="Phobius"/>
    </source>
</evidence>
<dbReference type="AlphaFoldDB" id="D7CEB4"/>
<dbReference type="InterPro" id="IPR036890">
    <property type="entry name" value="HATPase_C_sf"/>
</dbReference>
<dbReference type="EMBL" id="CP002047">
    <property type="protein sequence ID" value="ADI06801.1"/>
    <property type="molecule type" value="Genomic_DNA"/>
</dbReference>
<feature type="transmembrane region" description="Helical" evidence="9">
    <location>
        <begin position="106"/>
        <end position="123"/>
    </location>
</feature>
<dbReference type="PANTHER" id="PTHR24421">
    <property type="entry name" value="NITRATE/NITRITE SENSOR PROTEIN NARX-RELATED"/>
    <property type="match status" value="1"/>
</dbReference>
<evidence type="ECO:0000256" key="5">
    <source>
        <dbReference type="ARBA" id="ARBA00022741"/>
    </source>
</evidence>
<keyword evidence="7" id="KW-0067">ATP-binding</keyword>
<sequence>MLGRMIRWIRHGGAARTALLLWLTACAPVLLKATSASGRDLWLLLAGFPLLAGAAAVGRTRPLVGLAVAVGLSLALNLELYTSSYWAALALWGYLTGRWTAGARPALWFFAAFAVAGALLTWATDAGVWTWFTALTTLLLNVVVPWLLGRYRRQYEHLVHAGWELADRMEREQRAVADQARLRERSRIAGDMHDSLGHDLALIALRAAALQIDPELSDRHRAAAAELREAASTATSQLRDIIGVLRTGDDPAPTAPADEGVGALVERARSSGLAVELEYGPEDGERRYDADGAKGADLPPMADRAVYRVVQEALTNAAKHAPGAAVRVQLVRDPAAGEIAVSIANGPRPADGSPPDLASGGNGLVGLDERVRLAGGVLTHGPSPDGGFEVSARLPLTAGVALVAERAAAPASTSARELARAREGVRRRLVQSIMVPLAVTAGLAVLWGGFTFYTQYHSVLDRRTYDRLEIGEPRADVESRMPPYTMDGPPDGIAAPPRGWDCAYYGVRRYDGRSAYRLCFSDGRLVAKDVVTSRQ</sequence>
<dbReference type="GO" id="GO:0000155">
    <property type="term" value="F:phosphorelay sensor kinase activity"/>
    <property type="evidence" value="ECO:0007669"/>
    <property type="project" value="InterPro"/>
</dbReference>
<evidence type="ECO:0000256" key="7">
    <source>
        <dbReference type="ARBA" id="ARBA00022840"/>
    </source>
</evidence>
<feature type="domain" description="Signal transduction histidine kinase subgroup 3 dimerisation and phosphoacceptor" evidence="11">
    <location>
        <begin position="184"/>
        <end position="249"/>
    </location>
</feature>
<protein>
    <recommendedName>
        <fullName evidence="2">histidine kinase</fullName>
        <ecNumber evidence="2">2.7.13.3</ecNumber>
    </recommendedName>
</protein>
<dbReference type="InterPro" id="IPR011712">
    <property type="entry name" value="Sig_transdc_His_kin_sub3_dim/P"/>
</dbReference>
<accession>D7CEB4</accession>
<dbReference type="eggNOG" id="COG4585">
    <property type="taxonomic scope" value="Bacteria"/>
</dbReference>
<proteinExistence type="predicted"/>
<keyword evidence="9" id="KW-1133">Transmembrane helix</keyword>
<evidence type="ECO:0000256" key="3">
    <source>
        <dbReference type="ARBA" id="ARBA00022553"/>
    </source>
</evidence>
<dbReference type="PANTHER" id="PTHR24421:SF10">
    <property type="entry name" value="NITRATE_NITRITE SENSOR PROTEIN NARQ"/>
    <property type="match status" value="1"/>
</dbReference>
<keyword evidence="4" id="KW-0808">Transferase</keyword>
<evidence type="ECO:0000259" key="11">
    <source>
        <dbReference type="Pfam" id="PF07730"/>
    </source>
</evidence>
<dbReference type="GO" id="GO:0046983">
    <property type="term" value="F:protein dimerization activity"/>
    <property type="evidence" value="ECO:0007669"/>
    <property type="project" value="InterPro"/>
</dbReference>
<keyword evidence="9" id="KW-0812">Transmembrane</keyword>
<reference evidence="12 13" key="1">
    <citation type="journal article" date="2010" name="J. Bacteriol.">
        <title>Genome sequence of the milbemycin-producing bacterium Streptomyces bingchenggensis.</title>
        <authorList>
            <person name="Wang X.J."/>
            <person name="Yan Y.J."/>
            <person name="Zhang B."/>
            <person name="An J."/>
            <person name="Wang J.J."/>
            <person name="Tian J."/>
            <person name="Jiang L."/>
            <person name="Chen Y.H."/>
            <person name="Huang S.X."/>
            <person name="Yin M."/>
            <person name="Zhang J."/>
            <person name="Gao A.L."/>
            <person name="Liu C.X."/>
            <person name="Zhu Z.X."/>
            <person name="Xiang W.S."/>
        </authorList>
    </citation>
    <scope>NUCLEOTIDE SEQUENCE [LARGE SCALE GENOMIC DNA]</scope>
    <source>
        <strain evidence="12 13">BCW-1</strain>
    </source>
</reference>
<name>D7CEB4_STRBB</name>
<dbReference type="Pfam" id="PF02518">
    <property type="entry name" value="HATPase_c"/>
    <property type="match status" value="1"/>
</dbReference>
<evidence type="ECO:0000256" key="8">
    <source>
        <dbReference type="ARBA" id="ARBA00023012"/>
    </source>
</evidence>
<keyword evidence="13" id="KW-1185">Reference proteome</keyword>
<dbReference type="EC" id="2.7.13.3" evidence="2"/>
<keyword evidence="5" id="KW-0547">Nucleotide-binding</keyword>
<dbReference type="Pfam" id="PF07730">
    <property type="entry name" value="HisKA_3"/>
    <property type="match status" value="1"/>
</dbReference>
<gene>
    <name evidence="12" type="ordered locus">SBI_03680</name>
</gene>
<dbReference type="KEGG" id="sbh:SBI_03680"/>
<comment type="catalytic activity">
    <reaction evidence="1">
        <text>ATP + protein L-histidine = ADP + protein N-phospho-L-histidine.</text>
        <dbReference type="EC" id="2.7.13.3"/>
    </reaction>
</comment>
<evidence type="ECO:0000256" key="1">
    <source>
        <dbReference type="ARBA" id="ARBA00000085"/>
    </source>
</evidence>
<dbReference type="Gene3D" id="1.20.5.1930">
    <property type="match status" value="1"/>
</dbReference>
<organism evidence="12 13">
    <name type="scientific">Streptomyces bingchenggensis (strain BCW-1)</name>
    <dbReference type="NCBI Taxonomy" id="749414"/>
    <lineage>
        <taxon>Bacteria</taxon>
        <taxon>Bacillati</taxon>
        <taxon>Actinomycetota</taxon>
        <taxon>Actinomycetes</taxon>
        <taxon>Kitasatosporales</taxon>
        <taxon>Streptomycetaceae</taxon>
        <taxon>Streptomyces</taxon>
    </lineage>
</organism>
<dbReference type="InterPro" id="IPR050482">
    <property type="entry name" value="Sensor_HK_TwoCompSys"/>
</dbReference>
<keyword evidence="9" id="KW-0472">Membrane</keyword>
<evidence type="ECO:0000256" key="2">
    <source>
        <dbReference type="ARBA" id="ARBA00012438"/>
    </source>
</evidence>
<evidence type="ECO:0000313" key="13">
    <source>
        <dbReference type="Proteomes" id="UP000000377"/>
    </source>
</evidence>
<dbReference type="HOGENOM" id="CLU_000445_20_11_11"/>
<evidence type="ECO:0000313" key="12">
    <source>
        <dbReference type="EMBL" id="ADI06801.1"/>
    </source>
</evidence>
<dbReference type="PATRIC" id="fig|749414.3.peg.3820"/>
<dbReference type="GO" id="GO:0005524">
    <property type="term" value="F:ATP binding"/>
    <property type="evidence" value="ECO:0007669"/>
    <property type="project" value="UniProtKB-KW"/>
</dbReference>
<dbReference type="Gene3D" id="3.30.565.10">
    <property type="entry name" value="Histidine kinase-like ATPase, C-terminal domain"/>
    <property type="match status" value="1"/>
</dbReference>
<evidence type="ECO:0000256" key="4">
    <source>
        <dbReference type="ARBA" id="ARBA00022679"/>
    </source>
</evidence>
<dbReference type="InterPro" id="IPR003594">
    <property type="entry name" value="HATPase_dom"/>
</dbReference>